<accession>A0A8J9YVT4</accession>
<protein>
    <submittedName>
        <fullName evidence="5">Hypp6884 protein</fullName>
    </submittedName>
</protein>
<reference evidence="5" key="1">
    <citation type="submission" date="2022-01" db="EMBL/GenBank/DDBJ databases">
        <authorList>
            <person name="Braso-Vives M."/>
        </authorList>
    </citation>
    <scope>NUCLEOTIDE SEQUENCE</scope>
</reference>
<keyword evidence="3" id="KW-0175">Coiled coil</keyword>
<evidence type="ECO:0000256" key="4">
    <source>
        <dbReference type="SAM" id="MobiDB-lite"/>
    </source>
</evidence>
<keyword evidence="2" id="KW-0067">ATP-binding</keyword>
<dbReference type="PANTHER" id="PTHR43392:SF2">
    <property type="entry name" value="AAA-TYPE ATPASE FAMILY PROTEIN _ ANKYRIN REPEAT FAMILY PROTEIN"/>
    <property type="match status" value="1"/>
</dbReference>
<dbReference type="InterPro" id="IPR027417">
    <property type="entry name" value="P-loop_NTPase"/>
</dbReference>
<dbReference type="InterPro" id="IPR000641">
    <property type="entry name" value="CbxX/CfxQ"/>
</dbReference>
<proteinExistence type="predicted"/>
<evidence type="ECO:0000256" key="2">
    <source>
        <dbReference type="ARBA" id="ARBA00022840"/>
    </source>
</evidence>
<dbReference type="InterPro" id="IPR050773">
    <property type="entry name" value="CbxX/CfxQ_RuBisCO_ESX"/>
</dbReference>
<keyword evidence="1" id="KW-0547">Nucleotide-binding</keyword>
<feature type="compositionally biased region" description="Polar residues" evidence="4">
    <location>
        <begin position="270"/>
        <end position="305"/>
    </location>
</feature>
<dbReference type="Gene3D" id="1.10.8.60">
    <property type="match status" value="1"/>
</dbReference>
<feature type="compositionally biased region" description="Polar residues" evidence="4">
    <location>
        <begin position="313"/>
        <end position="483"/>
    </location>
</feature>
<sequence>MESELCQRSYREGTLCPMAKYIGRTTEVTRLQIDKSKGGVMVIDEAYRLAQEETTSSKDVGKEALEELMSVMEGGDPIMIFAGYPEEMASFVEVNPGMKSRSAFKFRFPDFSVNELAQIIRIVIAHIGLQLSPNADQALPETIGKSTTEKQRSEMNGRFARQVAMRAEKNMYSRCYPKDVDGCQEYHPGRSGGCWRKLQGISNWKYYKARQQKLQECGPERRHGNKGQKKPPVKTMKAEAFITNYVKSHGQHQPNMAQQHIPTSIRRSRNQVGDTSNQNASARNNTAGYTSNQNASAHNNTACDTSNKDASARKNTAGDTSNQNASARNNTAGYTSNQNASARNNTADDTSNQNASAHNNTAGDTSNQDASARNNTAGDTSNQNASAHNNTAGETSNQNARAHNNTAGDTSNQDASARNSTAGDTSNQNASAHNNTAGETSNQNARAHNNTAGDTSNQNASARNSTAGDTSNQNDSGRNTSGRNTSANHTSANNTSANNNTFSPTYSYINSRFNITPSTHATNFGQPCALFSTSTPMNSMLSLLNSSSEMLPSGGMAHSSSQAEVILHELTLKLKQPKDVRWLSHDALTDALYKSLRSVLAHLNEEMVETKKEVIRLARDQPLEGRRLAELDEDLRPGGRLDGLDIQVSDKQREDFARLRRSFIDHLLENLDERFPQTELLSAFGVLDPGSRPVEMPGDYGWDEMDRLATFYADGPGSTAR</sequence>
<dbReference type="PRINTS" id="PR00819">
    <property type="entry name" value="CBXCFQXSUPER"/>
</dbReference>
<feature type="region of interest" description="Disordered" evidence="4">
    <location>
        <begin position="266"/>
        <end position="500"/>
    </location>
</feature>
<feature type="compositionally biased region" description="Low complexity" evidence="4">
    <location>
        <begin position="484"/>
        <end position="500"/>
    </location>
</feature>
<gene>
    <name evidence="5" type="primary">Hypp6884</name>
    <name evidence="5" type="ORF">BLAG_LOCUS5884</name>
</gene>
<dbReference type="Proteomes" id="UP000838412">
    <property type="component" value="Chromosome 12"/>
</dbReference>
<dbReference type="AlphaFoldDB" id="A0A8J9YVT4"/>
<organism evidence="5 6">
    <name type="scientific">Branchiostoma lanceolatum</name>
    <name type="common">Common lancelet</name>
    <name type="synonym">Amphioxus lanceolatum</name>
    <dbReference type="NCBI Taxonomy" id="7740"/>
    <lineage>
        <taxon>Eukaryota</taxon>
        <taxon>Metazoa</taxon>
        <taxon>Chordata</taxon>
        <taxon>Cephalochordata</taxon>
        <taxon>Leptocardii</taxon>
        <taxon>Amphioxiformes</taxon>
        <taxon>Branchiostomatidae</taxon>
        <taxon>Branchiostoma</taxon>
    </lineage>
</organism>
<feature type="region of interest" description="Disordered" evidence="4">
    <location>
        <begin position="215"/>
        <end position="235"/>
    </location>
</feature>
<dbReference type="PANTHER" id="PTHR43392">
    <property type="entry name" value="AAA-TYPE ATPASE FAMILY PROTEIN / ANKYRIN REPEAT FAMILY PROTEIN"/>
    <property type="match status" value="1"/>
</dbReference>
<dbReference type="OrthoDB" id="10059291at2759"/>
<dbReference type="SUPFAM" id="SSF52540">
    <property type="entry name" value="P-loop containing nucleoside triphosphate hydrolases"/>
    <property type="match status" value="1"/>
</dbReference>
<evidence type="ECO:0000313" key="6">
    <source>
        <dbReference type="Proteomes" id="UP000838412"/>
    </source>
</evidence>
<name>A0A8J9YVT4_BRALA</name>
<dbReference type="GO" id="GO:0016887">
    <property type="term" value="F:ATP hydrolysis activity"/>
    <property type="evidence" value="ECO:0007669"/>
    <property type="project" value="TreeGrafter"/>
</dbReference>
<dbReference type="GO" id="GO:0005524">
    <property type="term" value="F:ATP binding"/>
    <property type="evidence" value="ECO:0007669"/>
    <property type="project" value="UniProtKB-KW"/>
</dbReference>
<evidence type="ECO:0000256" key="1">
    <source>
        <dbReference type="ARBA" id="ARBA00022741"/>
    </source>
</evidence>
<feature type="coiled-coil region" evidence="3">
    <location>
        <begin position="593"/>
        <end position="620"/>
    </location>
</feature>
<dbReference type="Gene3D" id="3.40.50.300">
    <property type="entry name" value="P-loop containing nucleotide triphosphate hydrolases"/>
    <property type="match status" value="1"/>
</dbReference>
<keyword evidence="6" id="KW-1185">Reference proteome</keyword>
<feature type="compositionally biased region" description="Basic residues" evidence="4">
    <location>
        <begin position="223"/>
        <end position="232"/>
    </location>
</feature>
<evidence type="ECO:0000313" key="5">
    <source>
        <dbReference type="EMBL" id="CAH1242605.1"/>
    </source>
</evidence>
<dbReference type="EMBL" id="OV696697">
    <property type="protein sequence ID" value="CAH1242605.1"/>
    <property type="molecule type" value="Genomic_DNA"/>
</dbReference>
<evidence type="ECO:0000256" key="3">
    <source>
        <dbReference type="SAM" id="Coils"/>
    </source>
</evidence>